<protein>
    <submittedName>
        <fullName evidence="2">Uncharacterized protein LOC103521141 isoform X1</fullName>
    </submittedName>
</protein>
<evidence type="ECO:0000313" key="2">
    <source>
        <dbReference type="RefSeq" id="XP_008484470.1"/>
    </source>
</evidence>
<dbReference type="PaxDb" id="121845-A0A1S3DNG2"/>
<dbReference type="AlphaFoldDB" id="A0A1S3DNG2"/>
<accession>A0A1S3DNG2</accession>
<proteinExistence type="predicted"/>
<reference evidence="2" key="1">
    <citation type="submission" date="2025-08" db="UniProtKB">
        <authorList>
            <consortium name="RefSeq"/>
        </authorList>
    </citation>
    <scope>IDENTIFICATION</scope>
</reference>
<evidence type="ECO:0000313" key="1">
    <source>
        <dbReference type="Proteomes" id="UP000079169"/>
    </source>
</evidence>
<dbReference type="RefSeq" id="XP_008484470.1">
    <property type="nucleotide sequence ID" value="XM_008486248.3"/>
</dbReference>
<name>A0A1S3DNG2_DIACI</name>
<organism evidence="1 2">
    <name type="scientific">Diaphorina citri</name>
    <name type="common">Asian citrus psyllid</name>
    <dbReference type="NCBI Taxonomy" id="121845"/>
    <lineage>
        <taxon>Eukaryota</taxon>
        <taxon>Metazoa</taxon>
        <taxon>Ecdysozoa</taxon>
        <taxon>Arthropoda</taxon>
        <taxon>Hexapoda</taxon>
        <taxon>Insecta</taxon>
        <taxon>Pterygota</taxon>
        <taxon>Neoptera</taxon>
        <taxon>Paraneoptera</taxon>
        <taxon>Hemiptera</taxon>
        <taxon>Sternorrhyncha</taxon>
        <taxon>Psylloidea</taxon>
        <taxon>Psyllidae</taxon>
        <taxon>Diaphorininae</taxon>
        <taxon>Diaphorina</taxon>
    </lineage>
</organism>
<sequence length="185" mass="21073">MEMVKNTSRVKEPNDTKIPLPKKIVSERKKVKLNLTVQKPLAIKSRPTVVSSAPPMTSRYKVFSGLNRPGTELIYAKTQHNYMFNVNQAPVSQKSSKPSTVDVQCPRSKRLRFRKTEKLNSEQISTNEIECKHKSNQNLTIIKSNDGYVSLNNDAKASSLSKILIRTRRAKAFAKKYKLKLKQNL</sequence>
<gene>
    <name evidence="2" type="primary">LOC103521141</name>
</gene>
<dbReference type="KEGG" id="dci:103521141"/>
<dbReference type="Proteomes" id="UP000079169">
    <property type="component" value="Unplaced"/>
</dbReference>
<keyword evidence="1" id="KW-1185">Reference proteome</keyword>
<dbReference type="GeneID" id="103521141"/>